<dbReference type="InterPro" id="IPR008969">
    <property type="entry name" value="CarboxyPept-like_regulatory"/>
</dbReference>
<dbReference type="SUPFAM" id="SSF56935">
    <property type="entry name" value="Porins"/>
    <property type="match status" value="1"/>
</dbReference>
<evidence type="ECO:0000259" key="8">
    <source>
        <dbReference type="Pfam" id="PF07715"/>
    </source>
</evidence>
<dbReference type="Gene3D" id="2.170.130.10">
    <property type="entry name" value="TonB-dependent receptor, plug domain"/>
    <property type="match status" value="1"/>
</dbReference>
<evidence type="ECO:0000256" key="1">
    <source>
        <dbReference type="ARBA" id="ARBA00004571"/>
    </source>
</evidence>
<dbReference type="InterPro" id="IPR012910">
    <property type="entry name" value="Plug_dom"/>
</dbReference>
<feature type="domain" description="TonB-dependent receptor plug" evidence="8">
    <location>
        <begin position="223"/>
        <end position="351"/>
    </location>
</feature>
<protein>
    <submittedName>
        <fullName evidence="9">TonB-linked SusC/RagA family outer membrane protein</fullName>
    </submittedName>
</protein>
<dbReference type="InterPro" id="IPR037066">
    <property type="entry name" value="Plug_dom_sf"/>
</dbReference>
<dbReference type="Pfam" id="PF07715">
    <property type="entry name" value="Plug"/>
    <property type="match status" value="1"/>
</dbReference>
<dbReference type="GO" id="GO:0009279">
    <property type="term" value="C:cell outer membrane"/>
    <property type="evidence" value="ECO:0007669"/>
    <property type="project" value="UniProtKB-SubCell"/>
</dbReference>
<comment type="similarity">
    <text evidence="7">Belongs to the TonB-dependent receptor family.</text>
</comment>
<keyword evidence="2 7" id="KW-0813">Transport</keyword>
<dbReference type="InterPro" id="IPR023996">
    <property type="entry name" value="TonB-dep_OMP_SusC/RagA"/>
</dbReference>
<keyword evidence="4 7" id="KW-0812">Transmembrane</keyword>
<dbReference type="EMBL" id="QLLQ01000004">
    <property type="protein sequence ID" value="RAJ25152.1"/>
    <property type="molecule type" value="Genomic_DNA"/>
</dbReference>
<dbReference type="InterPro" id="IPR023997">
    <property type="entry name" value="TonB-dep_OMP_SusC/RagA_CS"/>
</dbReference>
<organism evidence="9 10">
    <name type="scientific">Gelidibacter algens</name>
    <dbReference type="NCBI Taxonomy" id="49280"/>
    <lineage>
        <taxon>Bacteria</taxon>
        <taxon>Pseudomonadati</taxon>
        <taxon>Bacteroidota</taxon>
        <taxon>Flavobacteriia</taxon>
        <taxon>Flavobacteriales</taxon>
        <taxon>Flavobacteriaceae</taxon>
        <taxon>Gelidibacter</taxon>
    </lineage>
</organism>
<evidence type="ECO:0000313" key="10">
    <source>
        <dbReference type="Proteomes" id="UP000248987"/>
    </source>
</evidence>
<evidence type="ECO:0000256" key="5">
    <source>
        <dbReference type="ARBA" id="ARBA00023136"/>
    </source>
</evidence>
<dbReference type="SUPFAM" id="SSF49464">
    <property type="entry name" value="Carboxypeptidase regulatory domain-like"/>
    <property type="match status" value="1"/>
</dbReference>
<keyword evidence="5 7" id="KW-0472">Membrane</keyword>
<evidence type="ECO:0000256" key="2">
    <source>
        <dbReference type="ARBA" id="ARBA00022448"/>
    </source>
</evidence>
<accession>A0A327S9Y7</accession>
<dbReference type="PROSITE" id="PS52016">
    <property type="entry name" value="TONB_DEPENDENT_REC_3"/>
    <property type="match status" value="1"/>
</dbReference>
<evidence type="ECO:0000256" key="3">
    <source>
        <dbReference type="ARBA" id="ARBA00022452"/>
    </source>
</evidence>
<dbReference type="Proteomes" id="UP000248987">
    <property type="component" value="Unassembled WGS sequence"/>
</dbReference>
<proteinExistence type="inferred from homology"/>
<keyword evidence="3 7" id="KW-1134">Transmembrane beta strand</keyword>
<gene>
    <name evidence="9" type="ORF">LX77_01453</name>
</gene>
<dbReference type="Gene3D" id="2.40.170.20">
    <property type="entry name" value="TonB-dependent receptor, beta-barrel domain"/>
    <property type="match status" value="1"/>
</dbReference>
<dbReference type="NCBIfam" id="TIGR04056">
    <property type="entry name" value="OMP_RagA_SusC"/>
    <property type="match status" value="1"/>
</dbReference>
<dbReference type="InterPro" id="IPR039426">
    <property type="entry name" value="TonB-dep_rcpt-like"/>
</dbReference>
<dbReference type="AlphaFoldDB" id="A0A327S9Y7"/>
<evidence type="ECO:0000256" key="4">
    <source>
        <dbReference type="ARBA" id="ARBA00022692"/>
    </source>
</evidence>
<name>A0A327S9Y7_9FLAO</name>
<dbReference type="Pfam" id="PF13715">
    <property type="entry name" value="CarbopepD_reg_2"/>
    <property type="match status" value="1"/>
</dbReference>
<comment type="caution">
    <text evidence="9">The sequence shown here is derived from an EMBL/GenBank/DDBJ whole genome shotgun (WGS) entry which is preliminary data.</text>
</comment>
<reference evidence="9 10" key="1">
    <citation type="submission" date="2018-06" db="EMBL/GenBank/DDBJ databases">
        <title>Genomic Encyclopedia of Archaeal and Bacterial Type Strains, Phase II (KMG-II): from individual species to whole genera.</title>
        <authorList>
            <person name="Goeker M."/>
        </authorList>
    </citation>
    <scope>NUCLEOTIDE SEQUENCE [LARGE SCALE GENOMIC DNA]</scope>
    <source>
        <strain evidence="9 10">DSM 12408</strain>
    </source>
</reference>
<evidence type="ECO:0000256" key="6">
    <source>
        <dbReference type="ARBA" id="ARBA00023237"/>
    </source>
</evidence>
<comment type="subcellular location">
    <subcellularLocation>
        <location evidence="1 7">Cell outer membrane</location>
        <topology evidence="1 7">Multi-pass membrane protein</topology>
    </subcellularLocation>
</comment>
<dbReference type="NCBIfam" id="TIGR04057">
    <property type="entry name" value="SusC_RagA_signa"/>
    <property type="match status" value="1"/>
</dbReference>
<keyword evidence="10" id="KW-1185">Reference proteome</keyword>
<sequence length="1151" mass="126368">MKIKLINARPVPMRIGISKRLLLMIMRTFIFLLCTTVFSFNAELSMAQEKVTIKVDKEATVDEVFELIMNQTKFSFLYPENLFKDMPKVQLKKGTISADKLINQSIESGKFNVILTENNTILIKEAKTQQQIQVSGKVTDEAGLPVAGVTVLIKGTTKGVATDFDGSYTITVPNPENILIFSALGFATLEITVGNQSLINVALKEVASALDEVLVVGYGTTIKKDLTGSVGSVKAEDIQKIKSQSIENTLAGQISGVFVSPGTGEPGSGGTVIIRGLSQILGDNQPLYVVDGVPIVVNPRVTNVGGEYPITFSGTRQNPMLSIDPNNIERVDVLKDASAAAIYGSRAANGVVLITTKRGKIGQAPRMSFSVNTTLQTTSNSRDWASASEWKGFMTTLAQYDLDTTTLPDFLIPIVLSSQYNIVNDPDNYFRDANTDWEDLITNNNAIWNQYRLSVNGGSDKVTYALSSSINEQEGVLINNKFTRYNFASSIDAQVTENIKIGGSVNYNYSVNKTSGILNLNDAGFRPDYPVYDNAGEFTFITGFYSDDFNPLGGLGRNKKKTIGKNIFGSLYGELEIIDGFKFKSQINLSSNDDDTESFVPSYNNGYNANAFGRPGATLYTQSNISWSASFINTINFIKKINNHRIDAVLGVSWDQSRVEYNGLTYRGFPDDSNLINTGSAQFVEFPSSAHNQNGLNSLFTRVNYIYNDKYLATFTARRDTSTKFGPGNRSGFFPSGALAWNVHNEGFFKNQNIIELLKIRTSLGKTGSDNLDSFSYLAYYNTGTFYAGNAGITVDRIPNANIRWEETNQFDIGLEFGLFNNRLNGEVVYFKKNTSDIILKVPVPAETGSAFWDSNVADVSNKGWEIVIGGDVLSTKDFNWNSSLNISFIKNNVDRLNGGSTNGGLNIGIFEGHPIGSIEGPVVVKIAQTQAEINALNAASPTGIYDSNLRLPGDYIFEDLDGDGRYTTAGDRKVLGDINPDYFGGWNNRITYKNWDLGMNWTFANGIKKDYEVISFGWNSNSWDVNVDKLAVKESWTPENTGAKYARFGSRSNFFANSRSVMDASYIKLRSSSIGYNLPKNLLDKLSISSAHISLSGNNLITITNYVGLDPEDAARDIFSTSGHTARQSGDDGSSYPNTRTFTLGFNITF</sequence>
<evidence type="ECO:0000256" key="7">
    <source>
        <dbReference type="PROSITE-ProRule" id="PRU01360"/>
    </source>
</evidence>
<dbReference type="InterPro" id="IPR036942">
    <property type="entry name" value="Beta-barrel_TonB_sf"/>
</dbReference>
<dbReference type="RefSeq" id="WP_111625815.1">
    <property type="nucleotide sequence ID" value="NZ_QLLQ01000004.1"/>
</dbReference>
<dbReference type="Gene3D" id="2.60.40.1120">
    <property type="entry name" value="Carboxypeptidase-like, regulatory domain"/>
    <property type="match status" value="1"/>
</dbReference>
<evidence type="ECO:0000313" key="9">
    <source>
        <dbReference type="EMBL" id="RAJ25152.1"/>
    </source>
</evidence>
<keyword evidence="6 7" id="KW-0998">Cell outer membrane</keyword>